<protein>
    <recommendedName>
        <fullName evidence="4">Transcription activator mbf2</fullName>
    </recommendedName>
</protein>
<dbReference type="InterPro" id="IPR031734">
    <property type="entry name" value="MBF2"/>
</dbReference>
<evidence type="ECO:0000256" key="1">
    <source>
        <dbReference type="SAM" id="SignalP"/>
    </source>
</evidence>
<dbReference type="InParanoid" id="A0A7R8YXF4"/>
<dbReference type="OrthoDB" id="7939642at2759"/>
<dbReference type="EMBL" id="LR899012">
    <property type="protein sequence ID" value="CAD7088953.1"/>
    <property type="molecule type" value="Genomic_DNA"/>
</dbReference>
<keyword evidence="3" id="KW-1185">Reference proteome</keyword>
<dbReference type="Proteomes" id="UP000594454">
    <property type="component" value="Chromosome 4"/>
</dbReference>
<organism evidence="2 3">
    <name type="scientific">Hermetia illucens</name>
    <name type="common">Black soldier fly</name>
    <dbReference type="NCBI Taxonomy" id="343691"/>
    <lineage>
        <taxon>Eukaryota</taxon>
        <taxon>Metazoa</taxon>
        <taxon>Ecdysozoa</taxon>
        <taxon>Arthropoda</taxon>
        <taxon>Hexapoda</taxon>
        <taxon>Insecta</taxon>
        <taxon>Pterygota</taxon>
        <taxon>Neoptera</taxon>
        <taxon>Endopterygota</taxon>
        <taxon>Diptera</taxon>
        <taxon>Brachycera</taxon>
        <taxon>Stratiomyomorpha</taxon>
        <taxon>Stratiomyidae</taxon>
        <taxon>Hermetiinae</taxon>
        <taxon>Hermetia</taxon>
    </lineage>
</organism>
<gene>
    <name evidence="2" type="ORF">HERILL_LOCUS11538</name>
</gene>
<sequence>MFSAKSLLIVNVLFVACQALALDYPDNEIAPIEDAFDLEKDNTVIVQGVDNIDNFQKEHPELTLEELDVLSNVRGQMVYTLGNRAAGDRLVGKAARKQTWSTKQNVKIQLTYPSRGVGAMVTYVHIVVNQSTKLGRAYVVKGGLHQHQIGIVVEAYKTKFVDYHVEIYGI</sequence>
<evidence type="ECO:0000313" key="3">
    <source>
        <dbReference type="Proteomes" id="UP000594454"/>
    </source>
</evidence>
<feature type="signal peptide" evidence="1">
    <location>
        <begin position="1"/>
        <end position="21"/>
    </location>
</feature>
<feature type="chain" id="PRO_5030952091" description="Transcription activator mbf2" evidence="1">
    <location>
        <begin position="22"/>
        <end position="170"/>
    </location>
</feature>
<dbReference type="Pfam" id="PF15868">
    <property type="entry name" value="MBF2"/>
    <property type="match status" value="1"/>
</dbReference>
<keyword evidence="1" id="KW-0732">Signal</keyword>
<dbReference type="AlphaFoldDB" id="A0A7R8YXF4"/>
<proteinExistence type="predicted"/>
<dbReference type="PROSITE" id="PS51257">
    <property type="entry name" value="PROKAR_LIPOPROTEIN"/>
    <property type="match status" value="1"/>
</dbReference>
<reference evidence="2 3" key="1">
    <citation type="submission" date="2020-11" db="EMBL/GenBank/DDBJ databases">
        <authorList>
            <person name="Wallbank WR R."/>
            <person name="Pardo Diaz C."/>
            <person name="Kozak K."/>
            <person name="Martin S."/>
            <person name="Jiggins C."/>
            <person name="Moest M."/>
            <person name="Warren A I."/>
            <person name="Generalovic N T."/>
            <person name="Byers J.R.P. K."/>
            <person name="Montejo-Kovacevich G."/>
            <person name="Yen C E."/>
        </authorList>
    </citation>
    <scope>NUCLEOTIDE SEQUENCE [LARGE SCALE GENOMIC DNA]</scope>
</reference>
<name>A0A7R8YXF4_HERIL</name>
<evidence type="ECO:0000313" key="2">
    <source>
        <dbReference type="EMBL" id="CAD7088953.1"/>
    </source>
</evidence>
<accession>A0A7R8YXF4</accession>
<evidence type="ECO:0008006" key="4">
    <source>
        <dbReference type="Google" id="ProtNLM"/>
    </source>
</evidence>